<evidence type="ECO:0000256" key="2">
    <source>
        <dbReference type="ARBA" id="ARBA00023079"/>
    </source>
</evidence>
<dbReference type="HAMAP" id="MF_03014">
    <property type="entry name" value="KFase"/>
    <property type="match status" value="1"/>
</dbReference>
<dbReference type="EC" id="3.5.1.9" evidence="3"/>
<feature type="domain" description="BD-FAE-like" evidence="4">
    <location>
        <begin position="27"/>
        <end position="219"/>
    </location>
</feature>
<comment type="pathway">
    <text evidence="3">Amino-acid degradation; L-tryptophan degradation via kynurenine pathway; L-kynurenine from L-tryptophan: step 2/2.</text>
</comment>
<comment type="function">
    <text evidence="3">Catalyzes the hydrolysis of N-formyl-L-kynurenine to L-kynurenine, the second step in the kynurenine pathway of tryptophan degradation. Kynurenine may be further oxidized to nicotinic acid, NAD(H) and NADP(H). Required for elimination of toxic metabolites.</text>
</comment>
<evidence type="ECO:0000313" key="6">
    <source>
        <dbReference type="Proteomes" id="UP001338582"/>
    </source>
</evidence>
<dbReference type="SUPFAM" id="SSF53474">
    <property type="entry name" value="alpha/beta-Hydrolases"/>
    <property type="match status" value="1"/>
</dbReference>
<dbReference type="InterPro" id="IPR049492">
    <property type="entry name" value="BD-FAE-like_dom"/>
</dbReference>
<sequence>MITTGSIINYGDHALQQIKFFRYLPKNSRAIVLIHGGAWRDPNNTYDDFQELNQHFNQHSVNDVNIIGINYRLSPEFIHPTHLYDVFLALQFIDKTVSPTSILMVGHSVGATLMLQLLNYVQIMKLGGKDIAADFSGVLDKIDTMYFVDGIYDISALIEEYGEGYKEFVTMAFGEEHTLEGATQMGLADFEGFAHFPKKFVVVHSQQDELLSMHQPDIFVEFLQRNGIQATVVKGAWGKHEEVYRRVELAQLISREEAACGN</sequence>
<keyword evidence="1 3" id="KW-0378">Hydrolase</keyword>
<dbReference type="AlphaFoldDB" id="A0AAX4H493"/>
<dbReference type="InterPro" id="IPR050300">
    <property type="entry name" value="GDXG_lipolytic_enzyme"/>
</dbReference>
<feature type="active site" description="Nucleophile" evidence="3">
    <location>
        <position position="108"/>
    </location>
</feature>
<dbReference type="InterPro" id="IPR029058">
    <property type="entry name" value="AB_hydrolase_fold"/>
</dbReference>
<accession>A0AAX4H493</accession>
<dbReference type="Proteomes" id="UP001338582">
    <property type="component" value="Chromosome 1"/>
</dbReference>
<protein>
    <recommendedName>
        <fullName evidence="3">Kynurenine formamidase</fullName>
        <shortName evidence="3">KFA</shortName>
        <shortName evidence="3">KFase</shortName>
        <ecNumber evidence="3">3.5.1.9</ecNumber>
    </recommendedName>
    <alternativeName>
        <fullName evidence="3">Arylformamidase</fullName>
    </alternativeName>
    <alternativeName>
        <fullName evidence="3">N-formylkynurenine formamidase</fullName>
        <shortName evidence="3">FKF</shortName>
    </alternativeName>
</protein>
<keyword evidence="6" id="KW-1185">Reference proteome</keyword>
<feature type="active site" evidence="3">
    <location>
        <position position="240"/>
    </location>
</feature>
<comment type="subunit">
    <text evidence="3">Homodimer.</text>
</comment>
<reference evidence="5 6" key="1">
    <citation type="submission" date="2023-10" db="EMBL/GenBank/DDBJ databases">
        <title>Draft Genome Sequence of Candida saopaulonensis from a very Premature Infant with Sepsis.</title>
        <authorList>
            <person name="Ning Y."/>
            <person name="Dai R."/>
            <person name="Xiao M."/>
            <person name="Xu Y."/>
            <person name="Yan Q."/>
            <person name="Zhang L."/>
        </authorList>
    </citation>
    <scope>NUCLEOTIDE SEQUENCE [LARGE SCALE GENOMIC DNA]</scope>
    <source>
        <strain evidence="5 6">19XY460</strain>
    </source>
</reference>
<name>A0AAX4H493_9ASCO</name>
<dbReference type="GO" id="GO:0004061">
    <property type="term" value="F:arylformamidase activity"/>
    <property type="evidence" value="ECO:0007669"/>
    <property type="project" value="UniProtKB-UniRule"/>
</dbReference>
<comment type="domain">
    <text evidence="3">The main chain amide nitrogen atoms of the second glycine and its adjacent residue in the HGGXW motif define the oxyanion hole, and stabilize the oxyanion that forms during the nucleophilic attack by the catalytic serine during substrate cleavage.</text>
</comment>
<dbReference type="PANTHER" id="PTHR48081">
    <property type="entry name" value="AB HYDROLASE SUPERFAMILY PROTEIN C4A8.06C"/>
    <property type="match status" value="1"/>
</dbReference>
<keyword evidence="2 3" id="KW-0823">Tryptophan catabolism</keyword>
<comment type="similarity">
    <text evidence="3">Belongs to the kynurenine formamidase family.</text>
</comment>
<evidence type="ECO:0000256" key="3">
    <source>
        <dbReference type="HAMAP-Rule" id="MF_03014"/>
    </source>
</evidence>
<evidence type="ECO:0000313" key="5">
    <source>
        <dbReference type="EMBL" id="WPK23257.1"/>
    </source>
</evidence>
<evidence type="ECO:0000256" key="1">
    <source>
        <dbReference type="ARBA" id="ARBA00022801"/>
    </source>
</evidence>
<feature type="active site" evidence="3">
    <location>
        <position position="208"/>
    </location>
</feature>
<dbReference type="Gene3D" id="3.40.50.1820">
    <property type="entry name" value="alpha/beta hydrolase"/>
    <property type="match status" value="1"/>
</dbReference>
<proteinExistence type="inferred from homology"/>
<comment type="catalytic activity">
    <reaction evidence="3">
        <text>N-formyl-L-kynurenine + H2O = L-kynurenine + formate + H(+)</text>
        <dbReference type="Rhea" id="RHEA:13009"/>
        <dbReference type="ChEBI" id="CHEBI:15377"/>
        <dbReference type="ChEBI" id="CHEBI:15378"/>
        <dbReference type="ChEBI" id="CHEBI:15740"/>
        <dbReference type="ChEBI" id="CHEBI:57959"/>
        <dbReference type="ChEBI" id="CHEBI:58629"/>
        <dbReference type="EC" id="3.5.1.9"/>
    </reaction>
</comment>
<dbReference type="Pfam" id="PF20434">
    <property type="entry name" value="BD-FAE"/>
    <property type="match status" value="1"/>
</dbReference>
<dbReference type="InterPro" id="IPR027519">
    <property type="entry name" value="KFase_ver/fungi-typ"/>
</dbReference>
<dbReference type="GO" id="GO:0034354">
    <property type="term" value="P:'de novo' NAD+ biosynthetic process from L-tryptophan"/>
    <property type="evidence" value="ECO:0007669"/>
    <property type="project" value="UniProtKB-UniRule"/>
</dbReference>
<dbReference type="EMBL" id="CP138894">
    <property type="protein sequence ID" value="WPK23257.1"/>
    <property type="molecule type" value="Genomic_DNA"/>
</dbReference>
<gene>
    <name evidence="3" type="primary">BNA7</name>
    <name evidence="5" type="ORF">PUMCH_000490</name>
</gene>
<feature type="short sequence motif" description="HGGXW" evidence="3">
    <location>
        <begin position="35"/>
        <end position="39"/>
    </location>
</feature>
<dbReference type="GO" id="GO:0019441">
    <property type="term" value="P:L-tryptophan catabolic process to kynurenine"/>
    <property type="evidence" value="ECO:0007669"/>
    <property type="project" value="UniProtKB-UniRule"/>
</dbReference>
<evidence type="ECO:0000259" key="4">
    <source>
        <dbReference type="Pfam" id="PF20434"/>
    </source>
</evidence>
<dbReference type="PANTHER" id="PTHR48081:SF33">
    <property type="entry name" value="KYNURENINE FORMAMIDASE"/>
    <property type="match status" value="1"/>
</dbReference>
<organism evidence="5 6">
    <name type="scientific">Australozyma saopauloensis</name>
    <dbReference type="NCBI Taxonomy" id="291208"/>
    <lineage>
        <taxon>Eukaryota</taxon>
        <taxon>Fungi</taxon>
        <taxon>Dikarya</taxon>
        <taxon>Ascomycota</taxon>
        <taxon>Saccharomycotina</taxon>
        <taxon>Pichiomycetes</taxon>
        <taxon>Metschnikowiaceae</taxon>
        <taxon>Australozyma</taxon>
    </lineage>
</organism>